<keyword evidence="1" id="KW-0812">Transmembrane</keyword>
<dbReference type="Proteomes" id="UP000292082">
    <property type="component" value="Unassembled WGS sequence"/>
</dbReference>
<evidence type="ECO:0000256" key="1">
    <source>
        <dbReference type="SAM" id="Phobius"/>
    </source>
</evidence>
<protein>
    <submittedName>
        <fullName evidence="2">Uncharacterized protein</fullName>
    </submittedName>
</protein>
<organism evidence="2 3">
    <name type="scientific">Dichomitus squalens</name>
    <dbReference type="NCBI Taxonomy" id="114155"/>
    <lineage>
        <taxon>Eukaryota</taxon>
        <taxon>Fungi</taxon>
        <taxon>Dikarya</taxon>
        <taxon>Basidiomycota</taxon>
        <taxon>Agaricomycotina</taxon>
        <taxon>Agaricomycetes</taxon>
        <taxon>Polyporales</taxon>
        <taxon>Polyporaceae</taxon>
        <taxon>Dichomitus</taxon>
    </lineage>
</organism>
<feature type="transmembrane region" description="Helical" evidence="1">
    <location>
        <begin position="72"/>
        <end position="95"/>
    </location>
</feature>
<keyword evidence="1" id="KW-1133">Transmembrane helix</keyword>
<evidence type="ECO:0000313" key="2">
    <source>
        <dbReference type="EMBL" id="TBU54403.1"/>
    </source>
</evidence>
<keyword evidence="1" id="KW-0472">Membrane</keyword>
<dbReference type="EMBL" id="ML145190">
    <property type="protein sequence ID" value="TBU54403.1"/>
    <property type="molecule type" value="Genomic_DNA"/>
</dbReference>
<reference evidence="2 3" key="1">
    <citation type="submission" date="2019-01" db="EMBL/GenBank/DDBJ databases">
        <title>Draft genome sequences of three monokaryotic isolates of the white-rot basidiomycete fungus Dichomitus squalens.</title>
        <authorList>
            <consortium name="DOE Joint Genome Institute"/>
            <person name="Lopez S.C."/>
            <person name="Andreopoulos B."/>
            <person name="Pangilinan J."/>
            <person name="Lipzen A."/>
            <person name="Riley R."/>
            <person name="Ahrendt S."/>
            <person name="Ng V."/>
            <person name="Barry K."/>
            <person name="Daum C."/>
            <person name="Grigoriev I.V."/>
            <person name="Hilden K.S."/>
            <person name="Makela M.R."/>
            <person name="de Vries R.P."/>
        </authorList>
    </citation>
    <scope>NUCLEOTIDE SEQUENCE [LARGE SCALE GENOMIC DNA]</scope>
    <source>
        <strain evidence="2 3">CBS 464.89</strain>
    </source>
</reference>
<accession>A0A4Q9PJV7</accession>
<gene>
    <name evidence="2" type="ORF">BD310DRAFT_79450</name>
</gene>
<sequence>MLPSHSEPSAPPGTEINDLALSITRWCAGSLANATLQIGLSCFLHGTLTSMVMVATFLLLRKGLQNISVQILFPSTLLLYMSTTLYMVAEIWYIYSLHLMASGSADGIKSASYGTSGLVAFEAALHKQSWMFTSAVGVNVILGDGIVWWCNGSFIILSYLHS</sequence>
<proteinExistence type="predicted"/>
<feature type="transmembrane region" description="Helical" evidence="1">
    <location>
        <begin position="140"/>
        <end position="160"/>
    </location>
</feature>
<feature type="transmembrane region" description="Helical" evidence="1">
    <location>
        <begin position="38"/>
        <end position="60"/>
    </location>
</feature>
<keyword evidence="3" id="KW-1185">Reference proteome</keyword>
<name>A0A4Q9PJV7_9APHY</name>
<dbReference type="AlphaFoldDB" id="A0A4Q9PJV7"/>
<evidence type="ECO:0000313" key="3">
    <source>
        <dbReference type="Proteomes" id="UP000292082"/>
    </source>
</evidence>